<dbReference type="InterPro" id="IPR008921">
    <property type="entry name" value="DNA_pol3_clamp-load_cplx_C"/>
</dbReference>
<dbReference type="GO" id="GO:0005524">
    <property type="term" value="F:ATP binding"/>
    <property type="evidence" value="ECO:0007669"/>
    <property type="project" value="UniProtKB-KW"/>
</dbReference>
<dbReference type="FunFam" id="3.40.50.300:FF:000129">
    <property type="entry name" value="Replication factor C subunit 5"/>
    <property type="match status" value="1"/>
</dbReference>
<evidence type="ECO:0000313" key="10">
    <source>
        <dbReference type="Proteomes" id="UP001430356"/>
    </source>
</evidence>
<dbReference type="AlphaFoldDB" id="A0AAW0EPX1"/>
<sequence>MSSSSQPAVKRAKTEGAPSPTAPWVEKYRPHTLAEVEAQEEAVSALRACLREGANMPHFLFHGPPGTGKTTSILAVAHELFGPDYIRGRVRELNASDDRGISVVREKVKVFAQGAVSSGGSGVTQSDGKVYPVPPFKLIILDEADALLPDAQGALRRMMEDFSDVTRFCILCNYVSRIIDPIASRCAKYRFKPLVKTALYHRIEYVARAEGITLSAASLQALDSVSGGDLRLAIMHLQSAQKASGNDLSKEDFVSVSGSLPAEVLERYIGALLSRRLEEVIQATRRLVAEGFSAAQVLAQLQRYLVSAACPLNSAQRGKIMLKLCQTERRLADGGDDYLQLLDIGSAVCSA</sequence>
<dbReference type="GO" id="GO:0016887">
    <property type="term" value="F:ATP hydrolysis activity"/>
    <property type="evidence" value="ECO:0007669"/>
    <property type="project" value="InterPro"/>
</dbReference>
<dbReference type="GO" id="GO:0005663">
    <property type="term" value="C:DNA replication factor C complex"/>
    <property type="evidence" value="ECO:0007669"/>
    <property type="project" value="TreeGrafter"/>
</dbReference>
<keyword evidence="3" id="KW-0235">DNA replication</keyword>
<keyword evidence="4" id="KW-0547">Nucleotide-binding</keyword>
<keyword evidence="6" id="KW-0539">Nucleus</keyword>
<dbReference type="InterPro" id="IPR003959">
    <property type="entry name" value="ATPase_AAA_core"/>
</dbReference>
<dbReference type="Gene3D" id="3.40.50.300">
    <property type="entry name" value="P-loop containing nucleotide triphosphate hydrolases"/>
    <property type="match status" value="1"/>
</dbReference>
<dbReference type="GO" id="GO:0006281">
    <property type="term" value="P:DNA repair"/>
    <property type="evidence" value="ECO:0007669"/>
    <property type="project" value="TreeGrafter"/>
</dbReference>
<dbReference type="InterPro" id="IPR047854">
    <property type="entry name" value="RFC_lid"/>
</dbReference>
<evidence type="ECO:0000256" key="7">
    <source>
        <dbReference type="SAM" id="MobiDB-lite"/>
    </source>
</evidence>
<dbReference type="GO" id="GO:0005634">
    <property type="term" value="C:nucleus"/>
    <property type="evidence" value="ECO:0007669"/>
    <property type="project" value="UniProtKB-SubCell"/>
</dbReference>
<dbReference type="Gene3D" id="1.20.272.10">
    <property type="match status" value="1"/>
</dbReference>
<dbReference type="CDD" id="cd00009">
    <property type="entry name" value="AAA"/>
    <property type="match status" value="1"/>
</dbReference>
<dbReference type="InterPro" id="IPR050238">
    <property type="entry name" value="DNA_Rep/Repair_Clamp_Loader"/>
</dbReference>
<dbReference type="PANTHER" id="PTHR11669">
    <property type="entry name" value="REPLICATION FACTOR C / DNA POLYMERASE III GAMMA-TAU SUBUNIT"/>
    <property type="match status" value="1"/>
</dbReference>
<comment type="caution">
    <text evidence="9">The sequence shown here is derived from an EMBL/GenBank/DDBJ whole genome shotgun (WGS) entry which is preliminary data.</text>
</comment>
<evidence type="ECO:0000259" key="8">
    <source>
        <dbReference type="SMART" id="SM00382"/>
    </source>
</evidence>
<dbReference type="InterPro" id="IPR003593">
    <property type="entry name" value="AAA+_ATPase"/>
</dbReference>
<evidence type="ECO:0000256" key="1">
    <source>
        <dbReference type="ARBA" id="ARBA00004123"/>
    </source>
</evidence>
<feature type="region of interest" description="Disordered" evidence="7">
    <location>
        <begin position="1"/>
        <end position="26"/>
    </location>
</feature>
<dbReference type="CDD" id="cd18140">
    <property type="entry name" value="HLD_clamp_RFC"/>
    <property type="match status" value="1"/>
</dbReference>
<dbReference type="Proteomes" id="UP001430356">
    <property type="component" value="Unassembled WGS sequence"/>
</dbReference>
<keyword evidence="10" id="KW-1185">Reference proteome</keyword>
<gene>
    <name evidence="9" type="ORF">NESM_000469600</name>
</gene>
<comment type="similarity">
    <text evidence="2">Belongs to the activator 1 small subunits family.</text>
</comment>
<dbReference type="EMBL" id="JAECZO010000054">
    <property type="protein sequence ID" value="KAK7195424.1"/>
    <property type="molecule type" value="Genomic_DNA"/>
</dbReference>
<comment type="subcellular location">
    <subcellularLocation>
        <location evidence="1">Nucleus</location>
    </subcellularLocation>
</comment>
<dbReference type="Pfam" id="PF00004">
    <property type="entry name" value="AAA"/>
    <property type="match status" value="1"/>
</dbReference>
<dbReference type="FunFam" id="1.20.272.10:FF:000011">
    <property type="entry name" value="Replication factor C subunit 2"/>
    <property type="match status" value="1"/>
</dbReference>
<dbReference type="GO" id="GO:0003689">
    <property type="term" value="F:DNA clamp loader activity"/>
    <property type="evidence" value="ECO:0007669"/>
    <property type="project" value="TreeGrafter"/>
</dbReference>
<dbReference type="PANTHER" id="PTHR11669:SF20">
    <property type="entry name" value="REPLICATION FACTOR C SUBUNIT 4"/>
    <property type="match status" value="1"/>
</dbReference>
<protein>
    <submittedName>
        <fullName evidence="9">Replication factor C, subunit 2</fullName>
    </submittedName>
</protein>
<dbReference type="Pfam" id="PF08542">
    <property type="entry name" value="Rep_fac_C"/>
    <property type="match status" value="1"/>
</dbReference>
<name>A0AAW0EPX1_9TRYP</name>
<evidence type="ECO:0000256" key="5">
    <source>
        <dbReference type="ARBA" id="ARBA00022840"/>
    </source>
</evidence>
<dbReference type="InterPro" id="IPR027417">
    <property type="entry name" value="P-loop_NTPase"/>
</dbReference>
<dbReference type="SMART" id="SM00382">
    <property type="entry name" value="AAA"/>
    <property type="match status" value="1"/>
</dbReference>
<evidence type="ECO:0000256" key="4">
    <source>
        <dbReference type="ARBA" id="ARBA00022741"/>
    </source>
</evidence>
<feature type="domain" description="AAA+ ATPase" evidence="8">
    <location>
        <begin position="55"/>
        <end position="197"/>
    </location>
</feature>
<dbReference type="GO" id="GO:0003677">
    <property type="term" value="F:DNA binding"/>
    <property type="evidence" value="ECO:0007669"/>
    <property type="project" value="InterPro"/>
</dbReference>
<dbReference type="GO" id="GO:0006261">
    <property type="term" value="P:DNA-templated DNA replication"/>
    <property type="evidence" value="ECO:0007669"/>
    <property type="project" value="TreeGrafter"/>
</dbReference>
<dbReference type="SUPFAM" id="SSF48019">
    <property type="entry name" value="post-AAA+ oligomerization domain-like"/>
    <property type="match status" value="1"/>
</dbReference>
<evidence type="ECO:0000313" key="9">
    <source>
        <dbReference type="EMBL" id="KAK7195424.1"/>
    </source>
</evidence>
<accession>A0AAW0EPX1</accession>
<evidence type="ECO:0000256" key="2">
    <source>
        <dbReference type="ARBA" id="ARBA00005378"/>
    </source>
</evidence>
<evidence type="ECO:0000256" key="3">
    <source>
        <dbReference type="ARBA" id="ARBA00022705"/>
    </source>
</evidence>
<dbReference type="InterPro" id="IPR013748">
    <property type="entry name" value="Rep_factorC_C"/>
</dbReference>
<reference evidence="9 10" key="1">
    <citation type="journal article" date="2021" name="MBio">
        <title>A New Model Trypanosomatid, Novymonas esmeraldas: Genomic Perception of Its 'Candidatus Pandoraea novymonadis' Endosymbiont.</title>
        <authorList>
            <person name="Zakharova A."/>
            <person name="Saura A."/>
            <person name="Butenko A."/>
            <person name="Podesvova L."/>
            <person name="Warmusova S."/>
            <person name="Kostygov A.Y."/>
            <person name="Nenarokova A."/>
            <person name="Lukes J."/>
            <person name="Opperdoes F.R."/>
            <person name="Yurchenko V."/>
        </authorList>
    </citation>
    <scope>NUCLEOTIDE SEQUENCE [LARGE SCALE GENOMIC DNA]</scope>
    <source>
        <strain evidence="9 10">E262AT.01</strain>
    </source>
</reference>
<keyword evidence="5" id="KW-0067">ATP-binding</keyword>
<dbReference type="Gene3D" id="1.10.8.60">
    <property type="match status" value="1"/>
</dbReference>
<evidence type="ECO:0000256" key="6">
    <source>
        <dbReference type="ARBA" id="ARBA00023242"/>
    </source>
</evidence>
<dbReference type="SUPFAM" id="SSF52540">
    <property type="entry name" value="P-loop containing nucleoside triphosphate hydrolases"/>
    <property type="match status" value="1"/>
</dbReference>
<proteinExistence type="inferred from homology"/>
<organism evidence="9 10">
    <name type="scientific">Novymonas esmeraldas</name>
    <dbReference type="NCBI Taxonomy" id="1808958"/>
    <lineage>
        <taxon>Eukaryota</taxon>
        <taxon>Discoba</taxon>
        <taxon>Euglenozoa</taxon>
        <taxon>Kinetoplastea</taxon>
        <taxon>Metakinetoplastina</taxon>
        <taxon>Trypanosomatida</taxon>
        <taxon>Trypanosomatidae</taxon>
        <taxon>Novymonas</taxon>
    </lineage>
</organism>